<evidence type="ECO:0000256" key="1">
    <source>
        <dbReference type="SAM" id="MobiDB-lite"/>
    </source>
</evidence>
<evidence type="ECO:0000313" key="4">
    <source>
        <dbReference type="Proteomes" id="UP000321749"/>
    </source>
</evidence>
<dbReference type="RefSeq" id="WP_146794409.1">
    <property type="nucleotide sequence ID" value="NZ_BJUU01000008.1"/>
</dbReference>
<accession>A0AA87US50</accession>
<dbReference type="AlphaFoldDB" id="A0AA87US50"/>
<dbReference type="Proteomes" id="UP000321749">
    <property type="component" value="Unassembled WGS sequence"/>
</dbReference>
<keyword evidence="2" id="KW-1133">Transmembrane helix</keyword>
<organism evidence="3 4">
    <name type="scientific">Agrococcus baldri</name>
    <dbReference type="NCBI Taxonomy" id="153730"/>
    <lineage>
        <taxon>Bacteria</taxon>
        <taxon>Bacillati</taxon>
        <taxon>Actinomycetota</taxon>
        <taxon>Actinomycetes</taxon>
        <taxon>Micrococcales</taxon>
        <taxon>Microbacteriaceae</taxon>
        <taxon>Agrococcus</taxon>
    </lineage>
</organism>
<feature type="region of interest" description="Disordered" evidence="1">
    <location>
        <begin position="90"/>
        <end position="121"/>
    </location>
</feature>
<comment type="caution">
    <text evidence="3">The sequence shown here is derived from an EMBL/GenBank/DDBJ whole genome shotgun (WGS) entry which is preliminary data.</text>
</comment>
<reference evidence="3 4" key="1">
    <citation type="submission" date="2019-07" db="EMBL/GenBank/DDBJ databases">
        <title>Whole genome shotgun sequence of Agrococcus baldri NBRC 103055.</title>
        <authorList>
            <person name="Hosoyama A."/>
            <person name="Uohara A."/>
            <person name="Ohji S."/>
            <person name="Ichikawa N."/>
        </authorList>
    </citation>
    <scope>NUCLEOTIDE SEQUENCE [LARGE SCALE GENOMIC DNA]</scope>
    <source>
        <strain evidence="3 4">NBRC 103055</strain>
    </source>
</reference>
<feature type="compositionally biased region" description="Low complexity" evidence="1">
    <location>
        <begin position="165"/>
        <end position="211"/>
    </location>
</feature>
<feature type="transmembrane region" description="Helical" evidence="2">
    <location>
        <begin position="54"/>
        <end position="72"/>
    </location>
</feature>
<name>A0AA87US50_9MICO</name>
<keyword evidence="2" id="KW-0472">Membrane</keyword>
<keyword evidence="4" id="KW-1185">Reference proteome</keyword>
<proteinExistence type="predicted"/>
<protein>
    <submittedName>
        <fullName evidence="3">Uncharacterized protein</fullName>
    </submittedName>
</protein>
<feature type="transmembrane region" description="Helical" evidence="2">
    <location>
        <begin position="12"/>
        <end position="34"/>
    </location>
</feature>
<sequence length="314" mass="34275">MAQVVQSKGWVGPLVMMVVGVILLANGIPAFIQWLPWVAQTALIMGMDYALETALVPLLLAAAATFIGFLMLRGGFGALRQRARGAARRAQEQVRGGVEQVRREASQRSGDARSQAQQLVNKVPQGWRERIEAAAAAVEQERAARAVDHAHPEWEGQGARRAAEQPQQFRGQGQQQGQGQHLQGQQQGHPQQGRPAAQQQPAQRQQQLPGGERLSRIEELRSRVDAKAQQAVQGQDAARQAAQQARRAAKAAAERVQQGLPLHLDDATEALVGRLDLADAERLRRRGSSLVRSSLTTGALRKTSLSTNSLFRHR</sequence>
<gene>
    <name evidence="3" type="ORF">ABA31_16300</name>
</gene>
<evidence type="ECO:0000256" key="2">
    <source>
        <dbReference type="SAM" id="Phobius"/>
    </source>
</evidence>
<dbReference type="EMBL" id="BJUU01000008">
    <property type="protein sequence ID" value="GEK80279.1"/>
    <property type="molecule type" value="Genomic_DNA"/>
</dbReference>
<feature type="compositionally biased region" description="Basic and acidic residues" evidence="1">
    <location>
        <begin position="142"/>
        <end position="154"/>
    </location>
</feature>
<keyword evidence="2" id="KW-0812">Transmembrane</keyword>
<feature type="compositionally biased region" description="Polar residues" evidence="1">
    <location>
        <begin position="107"/>
        <end position="120"/>
    </location>
</feature>
<feature type="region of interest" description="Disordered" evidence="1">
    <location>
        <begin position="142"/>
        <end position="211"/>
    </location>
</feature>
<evidence type="ECO:0000313" key="3">
    <source>
        <dbReference type="EMBL" id="GEK80279.1"/>
    </source>
</evidence>